<dbReference type="RefSeq" id="WP_310090414.1">
    <property type="nucleotide sequence ID" value="NZ_JAVDTT010000001.1"/>
</dbReference>
<dbReference type="SUPFAM" id="SSF56601">
    <property type="entry name" value="beta-lactamase/transpeptidase-like"/>
    <property type="match status" value="1"/>
</dbReference>
<accession>A0ABU1RQD0</accession>
<protein>
    <submittedName>
        <fullName evidence="5">CubicO group peptidase (Beta-lactamase class C family)</fullName>
    </submittedName>
</protein>
<evidence type="ECO:0000256" key="2">
    <source>
        <dbReference type="ARBA" id="ARBA00023136"/>
    </source>
</evidence>
<evidence type="ECO:0000256" key="1">
    <source>
        <dbReference type="ARBA" id="ARBA00004370"/>
    </source>
</evidence>
<comment type="caution">
    <text evidence="5">The sequence shown here is derived from an EMBL/GenBank/DDBJ whole genome shotgun (WGS) entry which is preliminary data.</text>
</comment>
<keyword evidence="3" id="KW-0732">Signal</keyword>
<organism evidence="5 6">
    <name type="scientific">Pseudoxanthomonas sacheonensis</name>
    <dbReference type="NCBI Taxonomy" id="443615"/>
    <lineage>
        <taxon>Bacteria</taxon>
        <taxon>Pseudomonadati</taxon>
        <taxon>Pseudomonadota</taxon>
        <taxon>Gammaproteobacteria</taxon>
        <taxon>Lysobacterales</taxon>
        <taxon>Lysobacteraceae</taxon>
        <taxon>Pseudoxanthomonas</taxon>
    </lineage>
</organism>
<dbReference type="PANTHER" id="PTHR46825">
    <property type="entry name" value="D-ALANYL-D-ALANINE-CARBOXYPEPTIDASE/ENDOPEPTIDASE AMPH"/>
    <property type="match status" value="1"/>
</dbReference>
<evidence type="ECO:0000313" key="5">
    <source>
        <dbReference type="EMBL" id="MDR6840525.1"/>
    </source>
</evidence>
<evidence type="ECO:0000256" key="3">
    <source>
        <dbReference type="SAM" id="SignalP"/>
    </source>
</evidence>
<reference evidence="5 6" key="1">
    <citation type="submission" date="2023-07" db="EMBL/GenBank/DDBJ databases">
        <title>Sorghum-associated microbial communities from plants grown in Nebraska, USA.</title>
        <authorList>
            <person name="Schachtman D."/>
        </authorList>
    </citation>
    <scope>NUCLEOTIDE SEQUENCE [LARGE SCALE GENOMIC DNA]</scope>
    <source>
        <strain evidence="5 6">BE107</strain>
    </source>
</reference>
<dbReference type="Proteomes" id="UP001254759">
    <property type="component" value="Unassembled WGS sequence"/>
</dbReference>
<keyword evidence="2" id="KW-0472">Membrane</keyword>
<proteinExistence type="predicted"/>
<dbReference type="InterPro" id="IPR050491">
    <property type="entry name" value="AmpC-like"/>
</dbReference>
<feature type="domain" description="Beta-lactamase-related" evidence="4">
    <location>
        <begin position="26"/>
        <end position="344"/>
    </location>
</feature>
<dbReference type="InterPro" id="IPR001466">
    <property type="entry name" value="Beta-lactam-related"/>
</dbReference>
<comment type="subcellular location">
    <subcellularLocation>
        <location evidence="1">Membrane</location>
    </subcellularLocation>
</comment>
<dbReference type="Gene3D" id="3.40.710.10">
    <property type="entry name" value="DD-peptidase/beta-lactamase superfamily"/>
    <property type="match status" value="1"/>
</dbReference>
<sequence length="358" mass="39196">MRIRLFVALLLMVPAMAQAADPRAFVESYAKEHRFSGSILVQEEGNVVYAGSFGLASLAFKVPTSRQTPYKIASITKAFTAVLVLQLREQGKLDLQRSIRFYLPDYAGEGGDRITVHQLLNHTSGLPNFDTVTDAAEALTKGLPTYQTPYTSDQLLSKFCSGKPVHVPGAVFDYNNCDYIVLGKIVEQVSGMQYGQLLQENILRPLGMNHTGLLRQGDIIEGLAETYFQRDSSGKLTADLPVYPENWYAAGAMYSTVDDLLKFSDALFGSGLISDASRASMISPGLDDYGYGVWSYGTKMQGRKVHAVKRPGRIMGAQSQLFHVLEPDVTVVLLGNTDTTDTDEFVSKIAKQVIVGGQ</sequence>
<feature type="chain" id="PRO_5047179147" evidence="3">
    <location>
        <begin position="20"/>
        <end position="358"/>
    </location>
</feature>
<gene>
    <name evidence="5" type="ORF">J2W94_000789</name>
</gene>
<dbReference type="InterPro" id="IPR012338">
    <property type="entry name" value="Beta-lactam/transpept-like"/>
</dbReference>
<evidence type="ECO:0000259" key="4">
    <source>
        <dbReference type="Pfam" id="PF00144"/>
    </source>
</evidence>
<dbReference type="Pfam" id="PF00144">
    <property type="entry name" value="Beta-lactamase"/>
    <property type="match status" value="1"/>
</dbReference>
<name>A0ABU1RQD0_9GAMM</name>
<evidence type="ECO:0000313" key="6">
    <source>
        <dbReference type="Proteomes" id="UP001254759"/>
    </source>
</evidence>
<feature type="signal peptide" evidence="3">
    <location>
        <begin position="1"/>
        <end position="19"/>
    </location>
</feature>
<dbReference type="PANTHER" id="PTHR46825:SF11">
    <property type="entry name" value="PENICILLIN-BINDING PROTEIN 4"/>
    <property type="match status" value="1"/>
</dbReference>
<keyword evidence="6" id="KW-1185">Reference proteome</keyword>
<dbReference type="EMBL" id="JAVDTT010000001">
    <property type="protein sequence ID" value="MDR6840525.1"/>
    <property type="molecule type" value="Genomic_DNA"/>
</dbReference>